<dbReference type="SUPFAM" id="SSF50998">
    <property type="entry name" value="Quinoprotein alcohol dehydrogenase-like"/>
    <property type="match status" value="1"/>
</dbReference>
<comment type="caution">
    <text evidence="9">The sequence shown here is derived from an EMBL/GenBank/DDBJ whole genome shotgun (WGS) entry which is preliminary data.</text>
</comment>
<keyword evidence="5" id="KW-0677">Repeat</keyword>
<dbReference type="GO" id="GO:0005929">
    <property type="term" value="C:cilium"/>
    <property type="evidence" value="ECO:0007669"/>
    <property type="project" value="UniProtKB-SubCell"/>
</dbReference>
<evidence type="ECO:0000313" key="10">
    <source>
        <dbReference type="Proteomes" id="UP001165289"/>
    </source>
</evidence>
<reference evidence="9 10" key="1">
    <citation type="journal article" date="2023" name="BMC Biol.">
        <title>The compact genome of the sponge Oopsacas minuta (Hexactinellida) is lacking key metazoan core genes.</title>
        <authorList>
            <person name="Santini S."/>
            <person name="Schenkelaars Q."/>
            <person name="Jourda C."/>
            <person name="Duchesne M."/>
            <person name="Belahbib H."/>
            <person name="Rocher C."/>
            <person name="Selva M."/>
            <person name="Riesgo A."/>
            <person name="Vervoort M."/>
            <person name="Leys S.P."/>
            <person name="Kodjabachian L."/>
            <person name="Le Bivic A."/>
            <person name="Borchiellini C."/>
            <person name="Claverie J.M."/>
            <person name="Renard E."/>
        </authorList>
    </citation>
    <scope>NUCLEOTIDE SEQUENCE [LARGE SCALE GENOMIC DNA]</scope>
    <source>
        <strain evidence="9">SPO-2</strain>
    </source>
</reference>
<name>A0AAV7K941_9METZ</name>
<evidence type="ECO:0000256" key="7">
    <source>
        <dbReference type="ARBA" id="ARBA00023212"/>
    </source>
</evidence>
<dbReference type="InterPro" id="IPR015943">
    <property type="entry name" value="WD40/YVTN_repeat-like_dom_sf"/>
</dbReference>
<gene>
    <name evidence="9" type="ORF">LOD99_618</name>
</gene>
<evidence type="ECO:0000256" key="8">
    <source>
        <dbReference type="ARBA" id="ARBA00023273"/>
    </source>
</evidence>
<dbReference type="Gene3D" id="2.130.10.10">
    <property type="entry name" value="YVTN repeat-like/Quinoprotein amine dehydrogenase"/>
    <property type="match status" value="1"/>
</dbReference>
<dbReference type="EMBL" id="JAKMXF010000111">
    <property type="protein sequence ID" value="KAI6657876.1"/>
    <property type="molecule type" value="Genomic_DNA"/>
</dbReference>
<evidence type="ECO:0000256" key="3">
    <source>
        <dbReference type="ARBA" id="ARBA00022490"/>
    </source>
</evidence>
<dbReference type="InterPro" id="IPR011047">
    <property type="entry name" value="Quinoprotein_ADH-like_sf"/>
</dbReference>
<keyword evidence="8" id="KW-0966">Cell projection</keyword>
<evidence type="ECO:0000256" key="5">
    <source>
        <dbReference type="ARBA" id="ARBA00022737"/>
    </source>
</evidence>
<keyword evidence="4" id="KW-0853">WD repeat</keyword>
<dbReference type="AlphaFoldDB" id="A0AAV7K941"/>
<evidence type="ECO:0000256" key="2">
    <source>
        <dbReference type="ARBA" id="ARBA00004245"/>
    </source>
</evidence>
<keyword evidence="3" id="KW-0963">Cytoplasm</keyword>
<dbReference type="PANTHER" id="PTHR14885">
    <property type="entry name" value="CILIA- AND FLAGELLA-ASSOCIATED PROTEIN 43-RELATED"/>
    <property type="match status" value="1"/>
</dbReference>
<accession>A0AAV7K941</accession>
<keyword evidence="10" id="KW-1185">Reference proteome</keyword>
<keyword evidence="7" id="KW-0206">Cytoskeleton</keyword>
<evidence type="ECO:0000256" key="6">
    <source>
        <dbReference type="ARBA" id="ARBA00023054"/>
    </source>
</evidence>
<dbReference type="PANTHER" id="PTHR14885:SF3">
    <property type="entry name" value="CILIA- AND FLAGELLA-ASSOCIATED PROTEIN 44"/>
    <property type="match status" value="1"/>
</dbReference>
<evidence type="ECO:0000256" key="4">
    <source>
        <dbReference type="ARBA" id="ARBA00022574"/>
    </source>
</evidence>
<keyword evidence="6" id="KW-0175">Coiled coil</keyword>
<proteinExistence type="predicted"/>
<dbReference type="GO" id="GO:0003341">
    <property type="term" value="P:cilium movement"/>
    <property type="evidence" value="ECO:0007669"/>
    <property type="project" value="UniProtKB-ARBA"/>
</dbReference>
<dbReference type="Proteomes" id="UP001165289">
    <property type="component" value="Unassembled WGS sequence"/>
</dbReference>
<evidence type="ECO:0000313" key="9">
    <source>
        <dbReference type="EMBL" id="KAI6657876.1"/>
    </source>
</evidence>
<dbReference type="GO" id="GO:0005856">
    <property type="term" value="C:cytoskeleton"/>
    <property type="evidence" value="ECO:0007669"/>
    <property type="project" value="UniProtKB-SubCell"/>
</dbReference>
<comment type="subcellular location">
    <subcellularLocation>
        <location evidence="1">Cell projection</location>
        <location evidence="1">Cilium</location>
    </subcellularLocation>
    <subcellularLocation>
        <location evidence="2">Cytoplasm</location>
        <location evidence="2">Cytoskeleton</location>
    </subcellularLocation>
</comment>
<evidence type="ECO:0000256" key="1">
    <source>
        <dbReference type="ARBA" id="ARBA00004138"/>
    </source>
</evidence>
<organism evidence="9 10">
    <name type="scientific">Oopsacas minuta</name>
    <dbReference type="NCBI Taxonomy" id="111878"/>
    <lineage>
        <taxon>Eukaryota</taxon>
        <taxon>Metazoa</taxon>
        <taxon>Porifera</taxon>
        <taxon>Hexactinellida</taxon>
        <taxon>Hexasterophora</taxon>
        <taxon>Lyssacinosida</taxon>
        <taxon>Leucopsacidae</taxon>
        <taxon>Oopsacas</taxon>
    </lineage>
</organism>
<sequence>MYISGNLVHFLTLSTGELSYLRSASGHGLGALAVHPSKQFIAVAEKGVMPVINIFTYPGLRLDRVLRGGTETAYAHLTFSPGDGFKIASVGGSPDFMLTVWDWRHEAIVLRSKAFSQDIFRVSFSPENEGILTSSGIGQIRFWKMALPLQA</sequence>
<protein>
    <submittedName>
        <fullName evidence="9">Spore wall protein 2-like</fullName>
    </submittedName>
</protein>